<dbReference type="Pfam" id="PF00561">
    <property type="entry name" value="Abhydrolase_1"/>
    <property type="match status" value="1"/>
</dbReference>
<dbReference type="InterPro" id="IPR029058">
    <property type="entry name" value="AB_hydrolase_fold"/>
</dbReference>
<dbReference type="InterPro" id="IPR000073">
    <property type="entry name" value="AB_hydrolase_1"/>
</dbReference>
<keyword evidence="4" id="KW-1185">Reference proteome</keyword>
<evidence type="ECO:0000256" key="1">
    <source>
        <dbReference type="ARBA" id="ARBA00022801"/>
    </source>
</evidence>
<dbReference type="SUPFAM" id="SSF53474">
    <property type="entry name" value="alpha/beta-Hydrolases"/>
    <property type="match status" value="1"/>
</dbReference>
<dbReference type="Gene3D" id="3.40.50.1820">
    <property type="entry name" value="alpha/beta hydrolase"/>
    <property type="match status" value="1"/>
</dbReference>
<evidence type="ECO:0000313" key="3">
    <source>
        <dbReference type="EMBL" id="WTY33128.1"/>
    </source>
</evidence>
<dbReference type="RefSeq" id="WP_357365613.1">
    <property type="nucleotide sequence ID" value="NZ_CP109527.1"/>
</dbReference>
<dbReference type="EMBL" id="CP109527">
    <property type="protein sequence ID" value="WTY33128.1"/>
    <property type="molecule type" value="Genomic_DNA"/>
</dbReference>
<gene>
    <name evidence="3" type="ORF">OG308_17350</name>
</gene>
<reference evidence="3 4" key="1">
    <citation type="submission" date="2022-10" db="EMBL/GenBank/DDBJ databases">
        <title>The complete genomes of actinobacterial strains from the NBC collection.</title>
        <authorList>
            <person name="Joergensen T.S."/>
            <person name="Alvarez Arevalo M."/>
            <person name="Sterndorff E.B."/>
            <person name="Faurdal D."/>
            <person name="Vuksanovic O."/>
            <person name="Mourched A.-S."/>
            <person name="Charusanti P."/>
            <person name="Shaw S."/>
            <person name="Blin K."/>
            <person name="Weber T."/>
        </authorList>
    </citation>
    <scope>NUCLEOTIDE SEQUENCE [LARGE SCALE GENOMIC DNA]</scope>
    <source>
        <strain evidence="3 4">NBC_01413</strain>
    </source>
</reference>
<protein>
    <submittedName>
        <fullName evidence="3">Alpha/beta hydrolase</fullName>
    </submittedName>
</protein>
<dbReference type="PRINTS" id="PR00412">
    <property type="entry name" value="EPOXHYDRLASE"/>
</dbReference>
<dbReference type="PANTHER" id="PTHR43329">
    <property type="entry name" value="EPOXIDE HYDROLASE"/>
    <property type="match status" value="1"/>
</dbReference>
<feature type="domain" description="AB hydrolase-1" evidence="2">
    <location>
        <begin position="40"/>
        <end position="214"/>
    </location>
</feature>
<dbReference type="GO" id="GO:0016787">
    <property type="term" value="F:hydrolase activity"/>
    <property type="evidence" value="ECO:0007669"/>
    <property type="project" value="UniProtKB-KW"/>
</dbReference>
<evidence type="ECO:0000313" key="4">
    <source>
        <dbReference type="Proteomes" id="UP001621418"/>
    </source>
</evidence>
<dbReference type="InterPro" id="IPR000639">
    <property type="entry name" value="Epox_hydrolase-like"/>
</dbReference>
<keyword evidence="1 3" id="KW-0378">Hydrolase</keyword>
<proteinExistence type="predicted"/>
<accession>A0ABZ1MZM1</accession>
<sequence>MGQDVDFPGLSDGVRSRFLDDVNGLRVHILESGHVGSGRPLVLLLHGFPELAYSWRKVLAPLADAGFHVVAPDQRGYGRTTGSDVADLASFRTDNLAGDALELIRALGYDRAHLVGHDFGSVVAGWATLGDQRVIRSLTLMSAPFAGAGVPKSSAELDTALRALSPPRRHYQHYFAGTTSASDIADAPQGIADFLRAYFHMKSADWPGNADAGELPGSTAHDLALLPRYYVMDAGVSMPETVAPHLPSSQQRATCEWLTDEELNFYAREFGRTGFQGALNWYAALTLPNPAAQRASRIEVPTQFIAGRSDWGVWQSPGALRTMADVVCARFAGSVLIPDAGHWVQQEQPLPVIEQISRFLGDSEIGRS</sequence>
<dbReference type="Proteomes" id="UP001621418">
    <property type="component" value="Chromosome"/>
</dbReference>
<organism evidence="3 4">
    <name type="scientific">Nocardia salmonicida</name>
    <dbReference type="NCBI Taxonomy" id="53431"/>
    <lineage>
        <taxon>Bacteria</taxon>
        <taxon>Bacillati</taxon>
        <taxon>Actinomycetota</taxon>
        <taxon>Actinomycetes</taxon>
        <taxon>Mycobacteriales</taxon>
        <taxon>Nocardiaceae</taxon>
        <taxon>Nocardia</taxon>
    </lineage>
</organism>
<evidence type="ECO:0000259" key="2">
    <source>
        <dbReference type="Pfam" id="PF00561"/>
    </source>
</evidence>
<name>A0ABZ1MZM1_9NOCA</name>